<dbReference type="PANTHER" id="PTHR45833:SF1">
    <property type="entry name" value="METHIONINE SYNTHASE"/>
    <property type="match status" value="1"/>
</dbReference>
<keyword evidence="22" id="KW-1185">Reference proteome</keyword>
<evidence type="ECO:0000313" key="22">
    <source>
        <dbReference type="Proteomes" id="UP000028702"/>
    </source>
</evidence>
<evidence type="ECO:0000256" key="19">
    <source>
        <dbReference type="PROSITE-ProRule" id="PRU00333"/>
    </source>
</evidence>
<evidence type="ECO:0000256" key="18">
    <source>
        <dbReference type="ARBA" id="ARBA00031040"/>
    </source>
</evidence>
<name>A0A081BF61_9HYPH</name>
<dbReference type="Gene3D" id="3.20.20.330">
    <property type="entry name" value="Homocysteine-binding-like domain"/>
    <property type="match status" value="1"/>
</dbReference>
<dbReference type="InterPro" id="IPR050554">
    <property type="entry name" value="Met_Synthase/Corrinoid"/>
</dbReference>
<dbReference type="PROSITE" id="PS50970">
    <property type="entry name" value="HCY"/>
    <property type="match status" value="1"/>
</dbReference>
<dbReference type="GO" id="GO:0050667">
    <property type="term" value="P:homocysteine metabolic process"/>
    <property type="evidence" value="ECO:0007669"/>
    <property type="project" value="TreeGrafter"/>
</dbReference>
<dbReference type="STRING" id="1333998.M2A_3178"/>
<comment type="pathway">
    <text evidence="4">Amino-acid biosynthesis; L-methionine biosynthesis via de novo pathway; L-methionine from L-homocysteine (MetH route): step 1/1.</text>
</comment>
<evidence type="ECO:0000256" key="2">
    <source>
        <dbReference type="ARBA" id="ARBA00001947"/>
    </source>
</evidence>
<evidence type="ECO:0000256" key="1">
    <source>
        <dbReference type="ARBA" id="ARBA00001700"/>
    </source>
</evidence>
<dbReference type="SUPFAM" id="SSF82282">
    <property type="entry name" value="Homocysteine S-methyltransferase"/>
    <property type="match status" value="1"/>
</dbReference>
<feature type="binding site" evidence="19">
    <location>
        <position position="312"/>
    </location>
    <ligand>
        <name>Zn(2+)</name>
        <dbReference type="ChEBI" id="CHEBI:29105"/>
    </ligand>
</feature>
<evidence type="ECO:0000313" key="21">
    <source>
        <dbReference type="EMBL" id="GAK46679.1"/>
    </source>
</evidence>
<proteinExistence type="inferred from homology"/>
<comment type="cofactor">
    <cofactor evidence="2 19">
        <name>Zn(2+)</name>
        <dbReference type="ChEBI" id="CHEBI:29105"/>
    </cofactor>
</comment>
<dbReference type="Pfam" id="PF02574">
    <property type="entry name" value="S-methyl_trans"/>
    <property type="match status" value="1"/>
</dbReference>
<evidence type="ECO:0000256" key="14">
    <source>
        <dbReference type="ARBA" id="ARBA00022833"/>
    </source>
</evidence>
<evidence type="ECO:0000256" key="6">
    <source>
        <dbReference type="ARBA" id="ARBA00012032"/>
    </source>
</evidence>
<evidence type="ECO:0000256" key="13">
    <source>
        <dbReference type="ARBA" id="ARBA00022723"/>
    </source>
</evidence>
<evidence type="ECO:0000256" key="3">
    <source>
        <dbReference type="ARBA" id="ARBA00001956"/>
    </source>
</evidence>
<evidence type="ECO:0000256" key="5">
    <source>
        <dbReference type="ARBA" id="ARBA00010398"/>
    </source>
</evidence>
<evidence type="ECO:0000256" key="8">
    <source>
        <dbReference type="ARBA" id="ARBA00022603"/>
    </source>
</evidence>
<keyword evidence="11 19" id="KW-0808">Transferase</keyword>
<evidence type="ECO:0000256" key="16">
    <source>
        <dbReference type="ARBA" id="ARBA00023285"/>
    </source>
</evidence>
<protein>
    <recommendedName>
        <fullName evidence="7">Methionine synthase</fullName>
        <ecNumber evidence="6">2.1.1.13</ecNumber>
    </recommendedName>
    <alternativeName>
        <fullName evidence="18">5-methyltetrahydrofolate--homocysteine methyltransferase</fullName>
    </alternativeName>
</protein>
<keyword evidence="12" id="KW-0949">S-adenosyl-L-methionine</keyword>
<dbReference type="EC" id="2.1.1.13" evidence="6"/>
<feature type="binding site" evidence="19">
    <location>
        <position position="311"/>
    </location>
    <ligand>
        <name>Zn(2+)</name>
        <dbReference type="ChEBI" id="CHEBI:29105"/>
    </ligand>
</feature>
<comment type="similarity">
    <text evidence="5">Belongs to the vitamin-B12 dependent methionine synthase family.</text>
</comment>
<keyword evidence="15" id="KW-0486">Methionine biosynthesis</keyword>
<dbReference type="GO" id="GO:0008705">
    <property type="term" value="F:methionine synthase activity"/>
    <property type="evidence" value="ECO:0007669"/>
    <property type="project" value="UniProtKB-EC"/>
</dbReference>
<dbReference type="GO" id="GO:0005829">
    <property type="term" value="C:cytosol"/>
    <property type="evidence" value="ECO:0007669"/>
    <property type="project" value="TreeGrafter"/>
</dbReference>
<keyword evidence="8 19" id="KW-0489">Methyltransferase</keyword>
<feature type="binding site" evidence="19">
    <location>
        <position position="248"/>
    </location>
    <ligand>
        <name>Zn(2+)</name>
        <dbReference type="ChEBI" id="CHEBI:29105"/>
    </ligand>
</feature>
<dbReference type="GO" id="GO:0031419">
    <property type="term" value="F:cobalamin binding"/>
    <property type="evidence" value="ECO:0007669"/>
    <property type="project" value="UniProtKB-KW"/>
</dbReference>
<keyword evidence="9" id="KW-0028">Amino-acid biosynthesis</keyword>
<dbReference type="GO" id="GO:0046653">
    <property type="term" value="P:tetrahydrofolate metabolic process"/>
    <property type="evidence" value="ECO:0007669"/>
    <property type="project" value="TreeGrafter"/>
</dbReference>
<evidence type="ECO:0000256" key="15">
    <source>
        <dbReference type="ARBA" id="ARBA00023167"/>
    </source>
</evidence>
<reference evidence="21 22" key="1">
    <citation type="submission" date="2014-07" db="EMBL/GenBank/DDBJ databases">
        <title>Tepidicaulis marinum gen. nov., sp. nov., a novel marine bacterium denitrifying nitrate to nitrous oxide strictly under microaerobic conditions.</title>
        <authorList>
            <person name="Takeuchi M."/>
            <person name="Yamagishi T."/>
            <person name="Kamagata Y."/>
            <person name="Oshima K."/>
            <person name="Hattori M."/>
            <person name="Katayama T."/>
            <person name="Hanada S."/>
            <person name="Tamaki H."/>
            <person name="Marumo K."/>
            <person name="Maeda H."/>
            <person name="Nedachi M."/>
            <person name="Iwasaki W."/>
            <person name="Suwa Y."/>
            <person name="Sakata S."/>
        </authorList>
    </citation>
    <scope>NUCLEOTIDE SEQUENCE [LARGE SCALE GENOMIC DNA]</scope>
    <source>
        <strain evidence="21 22">MA2</strain>
    </source>
</reference>
<evidence type="ECO:0000256" key="12">
    <source>
        <dbReference type="ARBA" id="ARBA00022691"/>
    </source>
</evidence>
<accession>A0A081BF61</accession>
<evidence type="ECO:0000256" key="10">
    <source>
        <dbReference type="ARBA" id="ARBA00022628"/>
    </source>
</evidence>
<dbReference type="FunFam" id="3.20.20.330:FF:000001">
    <property type="entry name" value="Methionine synthase"/>
    <property type="match status" value="1"/>
</dbReference>
<evidence type="ECO:0000256" key="11">
    <source>
        <dbReference type="ARBA" id="ARBA00022679"/>
    </source>
</evidence>
<dbReference type="PANTHER" id="PTHR45833">
    <property type="entry name" value="METHIONINE SYNTHASE"/>
    <property type="match status" value="1"/>
</dbReference>
<dbReference type="InterPro" id="IPR003726">
    <property type="entry name" value="HCY_dom"/>
</dbReference>
<gene>
    <name evidence="21" type="ORF">M2A_3178</name>
</gene>
<keyword evidence="14 19" id="KW-0862">Zinc</keyword>
<dbReference type="eggNOG" id="COG0646">
    <property type="taxonomic scope" value="Bacteria"/>
</dbReference>
<evidence type="ECO:0000256" key="7">
    <source>
        <dbReference type="ARBA" id="ARBA00013998"/>
    </source>
</evidence>
<dbReference type="AlphaFoldDB" id="A0A081BF61"/>
<dbReference type="GO" id="GO:0032259">
    <property type="term" value="P:methylation"/>
    <property type="evidence" value="ECO:0007669"/>
    <property type="project" value="UniProtKB-KW"/>
</dbReference>
<dbReference type="Proteomes" id="UP000028702">
    <property type="component" value="Unassembled WGS sequence"/>
</dbReference>
<feature type="domain" description="Hcy-binding" evidence="20">
    <location>
        <begin position="7"/>
        <end position="326"/>
    </location>
</feature>
<organism evidence="21 22">
    <name type="scientific">Tepidicaulis marinus</name>
    <dbReference type="NCBI Taxonomy" id="1333998"/>
    <lineage>
        <taxon>Bacteria</taxon>
        <taxon>Pseudomonadati</taxon>
        <taxon>Pseudomonadota</taxon>
        <taxon>Alphaproteobacteria</taxon>
        <taxon>Hyphomicrobiales</taxon>
        <taxon>Parvibaculaceae</taxon>
        <taxon>Tepidicaulis</taxon>
    </lineage>
</organism>
<evidence type="ECO:0000256" key="17">
    <source>
        <dbReference type="ARBA" id="ARBA00025552"/>
    </source>
</evidence>
<dbReference type="InterPro" id="IPR036589">
    <property type="entry name" value="HCY_dom_sf"/>
</dbReference>
<comment type="cofactor">
    <cofactor evidence="3">
        <name>methylcob(III)alamin</name>
        <dbReference type="ChEBI" id="CHEBI:28115"/>
    </cofactor>
</comment>
<evidence type="ECO:0000256" key="9">
    <source>
        <dbReference type="ARBA" id="ARBA00022605"/>
    </source>
</evidence>
<dbReference type="EMBL" id="BBIO01000024">
    <property type="protein sequence ID" value="GAK46679.1"/>
    <property type="molecule type" value="Genomic_DNA"/>
</dbReference>
<keyword evidence="16" id="KW-0170">Cobalt</keyword>
<keyword evidence="10" id="KW-0846">Cobalamin</keyword>
<comment type="caution">
    <text evidence="21">The sequence shown here is derived from an EMBL/GenBank/DDBJ whole genome shotgun (WGS) entry which is preliminary data.</text>
</comment>
<sequence>MTREERIQELYKAVKERILVLDGAMGTMIQGYKLQEEDYRGDILKDHPKDVKGNSELIGLVRPDILRDIHLAYYRAGADFAEANTFGATVIAQADYDLEHLAREMNVKSVQIAREAADIAESEDGKLRWVIGVLGPTPRSASISPDVNDPSFRNVTFDDLYAAYKDAAEGLIEGGADVIMIETVFDTLNAKVALYVLQDIFDAQGFELPVMISGTITDAAGRILSGQTPEAFWYSVRHAKPFSIGLNCALGAEQLRQYVEELSRVADTNVSAHPNAGLPNEFGEYDQSAEYMAELVGEFAEAGLVNIVGGCCGTTPEHIKAIADAVAGVPPREIPHPETKMRLSGLEPFVHA</sequence>
<dbReference type="GO" id="GO:0046872">
    <property type="term" value="F:metal ion binding"/>
    <property type="evidence" value="ECO:0007669"/>
    <property type="project" value="UniProtKB-KW"/>
</dbReference>
<evidence type="ECO:0000259" key="20">
    <source>
        <dbReference type="PROSITE" id="PS50970"/>
    </source>
</evidence>
<keyword evidence="13 19" id="KW-0479">Metal-binding</keyword>
<comment type="catalytic activity">
    <reaction evidence="1">
        <text>(6S)-5-methyl-5,6,7,8-tetrahydrofolate + L-homocysteine = (6S)-5,6,7,8-tetrahydrofolate + L-methionine</text>
        <dbReference type="Rhea" id="RHEA:11172"/>
        <dbReference type="ChEBI" id="CHEBI:18608"/>
        <dbReference type="ChEBI" id="CHEBI:57453"/>
        <dbReference type="ChEBI" id="CHEBI:57844"/>
        <dbReference type="ChEBI" id="CHEBI:58199"/>
        <dbReference type="EC" id="2.1.1.13"/>
    </reaction>
</comment>
<evidence type="ECO:0000256" key="4">
    <source>
        <dbReference type="ARBA" id="ARBA00005178"/>
    </source>
</evidence>
<comment type="function">
    <text evidence="17">Catalyzes the transfer of a methyl group from methyl-cobalamin to homocysteine, yielding enzyme-bound cob(I)alamin and methionine. Subsequently, remethylates the cofactor using methyltetrahydrofolate.</text>
</comment>